<dbReference type="Pfam" id="PF06114">
    <property type="entry name" value="Peptidase_M78"/>
    <property type="match status" value="1"/>
</dbReference>
<comment type="caution">
    <text evidence="2">The sequence shown here is derived from an EMBL/GenBank/DDBJ whole genome shotgun (WGS) entry which is preliminary data.</text>
</comment>
<organism evidence="2 3">
    <name type="scientific">Vibrio splendidus</name>
    <dbReference type="NCBI Taxonomy" id="29497"/>
    <lineage>
        <taxon>Bacteria</taxon>
        <taxon>Pseudomonadati</taxon>
        <taxon>Pseudomonadota</taxon>
        <taxon>Gammaproteobacteria</taxon>
        <taxon>Vibrionales</taxon>
        <taxon>Vibrionaceae</taxon>
        <taxon>Vibrio</taxon>
    </lineage>
</organism>
<evidence type="ECO:0000313" key="3">
    <source>
        <dbReference type="Proteomes" id="UP000235330"/>
    </source>
</evidence>
<protein>
    <recommendedName>
        <fullName evidence="1">IrrE N-terminal-like domain-containing protein</fullName>
    </recommendedName>
</protein>
<evidence type="ECO:0000313" key="2">
    <source>
        <dbReference type="EMBL" id="PMJ65704.1"/>
    </source>
</evidence>
<accession>A0A2N7FB83</accession>
<dbReference type="Proteomes" id="UP000235330">
    <property type="component" value="Unassembled WGS sequence"/>
</dbReference>
<dbReference type="AlphaFoldDB" id="A0A2N7FB83"/>
<gene>
    <name evidence="2" type="ORF">BCU17_19670</name>
</gene>
<dbReference type="Gene3D" id="1.10.10.2910">
    <property type="match status" value="1"/>
</dbReference>
<dbReference type="EMBL" id="MCWU01000025">
    <property type="protein sequence ID" value="PMJ65704.1"/>
    <property type="molecule type" value="Genomic_DNA"/>
</dbReference>
<feature type="domain" description="IrrE N-terminal-like" evidence="1">
    <location>
        <begin position="162"/>
        <end position="253"/>
    </location>
</feature>
<evidence type="ECO:0000259" key="1">
    <source>
        <dbReference type="Pfam" id="PF06114"/>
    </source>
</evidence>
<name>A0A2N7FB83_VIBSP</name>
<dbReference type="InterPro" id="IPR010359">
    <property type="entry name" value="IrrE_HExxH"/>
</dbReference>
<dbReference type="RefSeq" id="WP_102516503.1">
    <property type="nucleotide sequence ID" value="NZ_CAWNSM010000025.1"/>
</dbReference>
<proteinExistence type="predicted"/>
<sequence>MKDFNFDQLVELEDMGIGNNAHSSNKLSDAVDLLFWFDERKDHLPFSTLVTKGYISSESREHDVFQMLSSSAKSGSAALFKSGNLKDSQKRETLVAVWQSVVSSKAEKVEAPRFYPDNVDVSFLKYIAALSIDTENIHSLTDILLNKGIILIIEPAFPGLGKDGCVYKNKAGNPVLALSLRHDRLDNFWFTLLHEISHIILHYDKLDNVIIEDLECTDSDEIEDEANYLAKECIVDRVTWKKFALGKNKSERKLYELSKLVKRHPTLLAGRVRFETGDWSVFSDIVHSVSPKEVLGL</sequence>
<reference evidence="3" key="1">
    <citation type="submission" date="2016-07" db="EMBL/GenBank/DDBJ databases">
        <title>Nontailed viruses are major unrecognized killers of bacteria in the ocean.</title>
        <authorList>
            <person name="Kauffman K."/>
            <person name="Hussain F."/>
            <person name="Yang J."/>
            <person name="Arevalo P."/>
            <person name="Brown J."/>
            <person name="Cutler M."/>
            <person name="Kelly L."/>
            <person name="Polz M.F."/>
        </authorList>
    </citation>
    <scope>NUCLEOTIDE SEQUENCE [LARGE SCALE GENOMIC DNA]</scope>
    <source>
        <strain evidence="3">10N.261.55.E11</strain>
    </source>
</reference>